<proteinExistence type="predicted"/>
<gene>
    <name evidence="2" type="ORF">EWE74_13820</name>
</gene>
<dbReference type="OrthoDB" id="7675395at2"/>
<dbReference type="InterPro" id="IPR015943">
    <property type="entry name" value="WD40/YVTN_repeat-like_dom_sf"/>
</dbReference>
<sequence>MTVACGQRQQQEQQDGQEEQELQWQLKEVWETKDLPTPESVLYHEGNDVLYVSLIDGDGAEKDGKGGVALLNLDGSVKDQNWVTGMNAPKGMAIHENLLYVADITAVAVIDLETGDVLHEIEFPDAVFLNDVTVNADGIVYVSDTRTGTIYQMQNNQPTVFLKDAPNANGLKVVDGNLYALIGPELWKIDADKNSTVITKGFELGGDGLEPVGDKGDFLVTCWGGLVYYVKADGSFEKLMDVQGEMNTADLGIHPGSNTIYIPTFNSNSVKAFKLEK</sequence>
<organism evidence="2 3">
    <name type="scientific">Sphingobacterium corticibacterium</name>
    <dbReference type="NCBI Taxonomy" id="2484746"/>
    <lineage>
        <taxon>Bacteria</taxon>
        <taxon>Pseudomonadati</taxon>
        <taxon>Bacteroidota</taxon>
        <taxon>Sphingobacteriia</taxon>
        <taxon>Sphingobacteriales</taxon>
        <taxon>Sphingobacteriaceae</taxon>
        <taxon>Sphingobacterium</taxon>
    </lineage>
</organism>
<dbReference type="AlphaFoldDB" id="A0A4Q6XKS2"/>
<reference evidence="2 3" key="1">
    <citation type="submission" date="2019-02" db="EMBL/GenBank/DDBJ databases">
        <authorList>
            <person name="Li Y."/>
        </authorList>
    </citation>
    <scope>NUCLEOTIDE SEQUENCE [LARGE SCALE GENOMIC DNA]</scope>
    <source>
        <strain evidence="2 3">30C10-4-7</strain>
    </source>
</reference>
<name>A0A4Q6XKS2_9SPHI</name>
<protein>
    <submittedName>
        <fullName evidence="2">ATP-binding protein</fullName>
    </submittedName>
</protein>
<dbReference type="EMBL" id="SGIT01000002">
    <property type="protein sequence ID" value="RZF60503.1"/>
    <property type="molecule type" value="Genomic_DNA"/>
</dbReference>
<evidence type="ECO:0000313" key="2">
    <source>
        <dbReference type="EMBL" id="RZF60503.1"/>
    </source>
</evidence>
<dbReference type="Proteomes" id="UP000292855">
    <property type="component" value="Unassembled WGS sequence"/>
</dbReference>
<comment type="caution">
    <text evidence="2">The sequence shown here is derived from an EMBL/GenBank/DDBJ whole genome shotgun (WGS) entry which is preliminary data.</text>
</comment>
<dbReference type="SUPFAM" id="SSF63829">
    <property type="entry name" value="Calcium-dependent phosphotriesterase"/>
    <property type="match status" value="1"/>
</dbReference>
<keyword evidence="3" id="KW-1185">Reference proteome</keyword>
<dbReference type="GO" id="GO:0005524">
    <property type="term" value="F:ATP binding"/>
    <property type="evidence" value="ECO:0007669"/>
    <property type="project" value="UniProtKB-KW"/>
</dbReference>
<keyword evidence="2" id="KW-0547">Nucleotide-binding</keyword>
<accession>A0A4Q6XKS2</accession>
<keyword evidence="2" id="KW-0067">ATP-binding</keyword>
<dbReference type="Gene3D" id="2.130.10.10">
    <property type="entry name" value="YVTN repeat-like/Quinoprotein amine dehydrogenase"/>
    <property type="match status" value="1"/>
</dbReference>
<evidence type="ECO:0000313" key="3">
    <source>
        <dbReference type="Proteomes" id="UP000292855"/>
    </source>
</evidence>
<evidence type="ECO:0000256" key="1">
    <source>
        <dbReference type="SAM" id="MobiDB-lite"/>
    </source>
</evidence>
<feature type="region of interest" description="Disordered" evidence="1">
    <location>
        <begin position="1"/>
        <end position="20"/>
    </location>
</feature>